<evidence type="ECO:0000313" key="3">
    <source>
        <dbReference type="Proteomes" id="UP000386466"/>
    </source>
</evidence>
<keyword evidence="3" id="KW-1185">Reference proteome</keyword>
<proteinExistence type="predicted"/>
<feature type="transmembrane region" description="Helical" evidence="1">
    <location>
        <begin position="40"/>
        <end position="63"/>
    </location>
</feature>
<sequence length="82" mass="8331">MATAVAMAPITAGVMDLAMAVAMAVDTAPAVAMAPDMAVAVAMALVAMATGHFGIEDVILLAARTSLSKTHLLLKWHGLREG</sequence>
<protein>
    <submittedName>
        <fullName evidence="2">Uncharacterized protein</fullName>
    </submittedName>
</protein>
<dbReference type="Proteomes" id="UP000386466">
    <property type="component" value="Unassembled WGS sequence"/>
</dbReference>
<dbReference type="EMBL" id="CAAGRJ010023068">
    <property type="protein sequence ID" value="VFV36700.1"/>
    <property type="molecule type" value="Genomic_DNA"/>
</dbReference>
<accession>A0A485NTS7</accession>
<reference evidence="2 3" key="1">
    <citation type="submission" date="2019-01" db="EMBL/GenBank/DDBJ databases">
        <authorList>
            <person name="Alioto T."/>
            <person name="Alioto T."/>
        </authorList>
    </citation>
    <scope>NUCLEOTIDE SEQUENCE [LARGE SCALE GENOMIC DNA]</scope>
</reference>
<name>A0A485NTS7_LYNPA</name>
<evidence type="ECO:0000256" key="1">
    <source>
        <dbReference type="SAM" id="Phobius"/>
    </source>
</evidence>
<keyword evidence="1" id="KW-0472">Membrane</keyword>
<keyword evidence="1" id="KW-1133">Transmembrane helix</keyword>
<evidence type="ECO:0000313" key="2">
    <source>
        <dbReference type="EMBL" id="VFV36700.1"/>
    </source>
</evidence>
<organism evidence="2 3">
    <name type="scientific">Lynx pardinus</name>
    <name type="common">Iberian lynx</name>
    <name type="synonym">Felis pardina</name>
    <dbReference type="NCBI Taxonomy" id="191816"/>
    <lineage>
        <taxon>Eukaryota</taxon>
        <taxon>Metazoa</taxon>
        <taxon>Chordata</taxon>
        <taxon>Craniata</taxon>
        <taxon>Vertebrata</taxon>
        <taxon>Euteleostomi</taxon>
        <taxon>Mammalia</taxon>
        <taxon>Eutheria</taxon>
        <taxon>Laurasiatheria</taxon>
        <taxon>Carnivora</taxon>
        <taxon>Feliformia</taxon>
        <taxon>Felidae</taxon>
        <taxon>Felinae</taxon>
        <taxon>Lynx</taxon>
    </lineage>
</organism>
<gene>
    <name evidence="2" type="ORF">LYPA_23C008886</name>
</gene>
<keyword evidence="1" id="KW-0812">Transmembrane</keyword>
<dbReference type="AlphaFoldDB" id="A0A485NTS7"/>